<dbReference type="InterPro" id="IPR039356">
    <property type="entry name" value="YfbR/HDDC2"/>
</dbReference>
<evidence type="ECO:0000256" key="1">
    <source>
        <dbReference type="ARBA" id="ARBA00022723"/>
    </source>
</evidence>
<dbReference type="GO" id="GO:0046872">
    <property type="term" value="F:metal ion binding"/>
    <property type="evidence" value="ECO:0007669"/>
    <property type="project" value="UniProtKB-KW"/>
</dbReference>
<dbReference type="GO" id="GO:0005737">
    <property type="term" value="C:cytoplasm"/>
    <property type="evidence" value="ECO:0007669"/>
    <property type="project" value="TreeGrafter"/>
</dbReference>
<keyword evidence="1" id="KW-0479">Metal-binding</keyword>
<comment type="caution">
    <text evidence="4">The sequence shown here is derived from an EMBL/GenBank/DDBJ whole genome shotgun (WGS) entry which is preliminary data.</text>
</comment>
<dbReference type="EMBL" id="DVIR01000052">
    <property type="protein sequence ID" value="HIS24837.1"/>
    <property type="molecule type" value="Genomic_DNA"/>
</dbReference>
<dbReference type="Proteomes" id="UP000823982">
    <property type="component" value="Unassembled WGS sequence"/>
</dbReference>
<dbReference type="SUPFAM" id="SSF109604">
    <property type="entry name" value="HD-domain/PDEase-like"/>
    <property type="match status" value="1"/>
</dbReference>
<feature type="domain" description="HD" evidence="3">
    <location>
        <begin position="14"/>
        <end position="170"/>
    </location>
</feature>
<evidence type="ECO:0000313" key="5">
    <source>
        <dbReference type="Proteomes" id="UP000823982"/>
    </source>
</evidence>
<dbReference type="Gene3D" id="1.10.3210.10">
    <property type="entry name" value="Hypothetical protein af1432"/>
    <property type="match status" value="1"/>
</dbReference>
<dbReference type="AlphaFoldDB" id="A0A9D1JHV7"/>
<evidence type="ECO:0000313" key="4">
    <source>
        <dbReference type="EMBL" id="HIS24837.1"/>
    </source>
</evidence>
<reference evidence="4" key="1">
    <citation type="submission" date="2020-10" db="EMBL/GenBank/DDBJ databases">
        <authorList>
            <person name="Gilroy R."/>
        </authorList>
    </citation>
    <scope>NUCLEOTIDE SEQUENCE</scope>
    <source>
        <strain evidence="4">CHK157-1446</strain>
    </source>
</reference>
<keyword evidence="2" id="KW-0378">Hydrolase</keyword>
<evidence type="ECO:0000259" key="3">
    <source>
        <dbReference type="Pfam" id="PF13023"/>
    </source>
</evidence>
<sequence>MTQRELLDFLSVAAKLKVNTRHCCTVPGRMESVADHCWRAALMAVLLENEFKDVDIFKVVKMCLVHDLGEALTGDIPTFKKTDEDRCAEKKKLFSMLGMLPAAEKGEMTELIKEMEELKTDEARLYKALDCMEAVISHNESELSTWIPLERTLNLTYGEKYVEWNDWLKELKKECNDDTIKKLAQKPDDGAG</sequence>
<proteinExistence type="predicted"/>
<protein>
    <submittedName>
        <fullName evidence="4">HD domain-containing protein</fullName>
    </submittedName>
</protein>
<gene>
    <name evidence="4" type="ORF">IAD01_05485</name>
</gene>
<dbReference type="PANTHER" id="PTHR11845:SF13">
    <property type="entry name" value="5'-DEOXYNUCLEOTIDASE HDDC2"/>
    <property type="match status" value="1"/>
</dbReference>
<dbReference type="GO" id="GO:0002953">
    <property type="term" value="F:5'-deoxynucleotidase activity"/>
    <property type="evidence" value="ECO:0007669"/>
    <property type="project" value="InterPro"/>
</dbReference>
<dbReference type="Pfam" id="PF13023">
    <property type="entry name" value="HD_3"/>
    <property type="match status" value="1"/>
</dbReference>
<name>A0A9D1JHV7_9FIRM</name>
<organism evidence="4 5">
    <name type="scientific">Candidatus Faeciplasma gallinarum</name>
    <dbReference type="NCBI Taxonomy" id="2840799"/>
    <lineage>
        <taxon>Bacteria</taxon>
        <taxon>Bacillati</taxon>
        <taxon>Bacillota</taxon>
        <taxon>Clostridia</taxon>
        <taxon>Eubacteriales</taxon>
        <taxon>Oscillospiraceae</taxon>
        <taxon>Oscillospiraceae incertae sedis</taxon>
        <taxon>Candidatus Faeciplasma</taxon>
    </lineage>
</organism>
<reference evidence="4" key="2">
    <citation type="journal article" date="2021" name="PeerJ">
        <title>Extensive microbial diversity within the chicken gut microbiome revealed by metagenomics and culture.</title>
        <authorList>
            <person name="Gilroy R."/>
            <person name="Ravi A."/>
            <person name="Getino M."/>
            <person name="Pursley I."/>
            <person name="Horton D.L."/>
            <person name="Alikhan N.F."/>
            <person name="Baker D."/>
            <person name="Gharbi K."/>
            <person name="Hall N."/>
            <person name="Watson M."/>
            <person name="Adriaenssens E.M."/>
            <person name="Foster-Nyarko E."/>
            <person name="Jarju S."/>
            <person name="Secka A."/>
            <person name="Antonio M."/>
            <person name="Oren A."/>
            <person name="Chaudhuri R.R."/>
            <person name="La Ragione R."/>
            <person name="Hildebrand F."/>
            <person name="Pallen M.J."/>
        </authorList>
    </citation>
    <scope>NUCLEOTIDE SEQUENCE</scope>
    <source>
        <strain evidence="4">CHK157-1446</strain>
    </source>
</reference>
<dbReference type="InterPro" id="IPR006674">
    <property type="entry name" value="HD_domain"/>
</dbReference>
<dbReference type="PANTHER" id="PTHR11845">
    <property type="entry name" value="5'-DEOXYNUCLEOTIDASE HDDC2"/>
    <property type="match status" value="1"/>
</dbReference>
<evidence type="ECO:0000256" key="2">
    <source>
        <dbReference type="ARBA" id="ARBA00022801"/>
    </source>
</evidence>
<accession>A0A9D1JHV7</accession>